<protein>
    <submittedName>
        <fullName evidence="2">DUF1127 domain-containing protein</fullName>
    </submittedName>
</protein>
<dbReference type="InterPro" id="IPR009506">
    <property type="entry name" value="YjiS-like"/>
</dbReference>
<proteinExistence type="predicted"/>
<dbReference type="KEGG" id="merd:EB233_12845"/>
<reference evidence="2 3" key="1">
    <citation type="submission" date="2018-10" db="EMBL/GenBank/DDBJ databases">
        <authorList>
            <person name="Perry B.J."/>
            <person name="Sullivan J.T."/>
            <person name="Murphy R.J.T."/>
            <person name="Ramsay J.P."/>
            <person name="Ronson C.W."/>
        </authorList>
    </citation>
    <scope>NUCLEOTIDE SEQUENCE [LARGE SCALE GENOMIC DNA]</scope>
    <source>
        <strain evidence="2 3">NZP2014</strain>
    </source>
</reference>
<dbReference type="RefSeq" id="WP_155765354.1">
    <property type="nucleotide sequence ID" value="NZ_CP033361.1"/>
</dbReference>
<dbReference type="EMBL" id="CP033361">
    <property type="protein sequence ID" value="QKC76311.1"/>
    <property type="molecule type" value="Genomic_DNA"/>
</dbReference>
<accession>A0A6M7UGH9</accession>
<keyword evidence="3" id="KW-1185">Reference proteome</keyword>
<feature type="domain" description="YjiS-like" evidence="1">
    <location>
        <begin position="5"/>
        <end position="41"/>
    </location>
</feature>
<evidence type="ECO:0000259" key="1">
    <source>
        <dbReference type="Pfam" id="PF06568"/>
    </source>
</evidence>
<organism evidence="2 3">
    <name type="scientific">Mesorhizobium erdmanii</name>
    <dbReference type="NCBI Taxonomy" id="1777866"/>
    <lineage>
        <taxon>Bacteria</taxon>
        <taxon>Pseudomonadati</taxon>
        <taxon>Pseudomonadota</taxon>
        <taxon>Alphaproteobacteria</taxon>
        <taxon>Hyphomicrobiales</taxon>
        <taxon>Phyllobacteriaceae</taxon>
        <taxon>Mesorhizobium</taxon>
    </lineage>
</organism>
<evidence type="ECO:0000313" key="3">
    <source>
        <dbReference type="Proteomes" id="UP000503339"/>
    </source>
</evidence>
<name>A0A6M7UGH9_9HYPH</name>
<gene>
    <name evidence="2" type="ORF">EB233_12845</name>
</gene>
<sequence length="51" mass="6137">MLYELRDRFARWLVYRRTVASLRRVPDSTLADAGISRSEIREHARYASLRR</sequence>
<dbReference type="Pfam" id="PF06568">
    <property type="entry name" value="YjiS-like"/>
    <property type="match status" value="1"/>
</dbReference>
<evidence type="ECO:0000313" key="2">
    <source>
        <dbReference type="EMBL" id="QKC76311.1"/>
    </source>
</evidence>
<dbReference type="AlphaFoldDB" id="A0A6M7UGH9"/>
<dbReference type="Proteomes" id="UP000503339">
    <property type="component" value="Chromosome"/>
</dbReference>